<dbReference type="EMBL" id="CAMAPF010000008">
    <property type="protein sequence ID" value="CAH9060574.1"/>
    <property type="molecule type" value="Genomic_DNA"/>
</dbReference>
<protein>
    <submittedName>
        <fullName evidence="1">Uncharacterized protein</fullName>
    </submittedName>
</protein>
<comment type="caution">
    <text evidence="1">The sequence shown here is derived from an EMBL/GenBank/DDBJ whole genome shotgun (WGS) entry which is preliminary data.</text>
</comment>
<organism evidence="1 2">
    <name type="scientific">Cuscuta epithymum</name>
    <dbReference type="NCBI Taxonomy" id="186058"/>
    <lineage>
        <taxon>Eukaryota</taxon>
        <taxon>Viridiplantae</taxon>
        <taxon>Streptophyta</taxon>
        <taxon>Embryophyta</taxon>
        <taxon>Tracheophyta</taxon>
        <taxon>Spermatophyta</taxon>
        <taxon>Magnoliopsida</taxon>
        <taxon>eudicotyledons</taxon>
        <taxon>Gunneridae</taxon>
        <taxon>Pentapetalae</taxon>
        <taxon>asterids</taxon>
        <taxon>lamiids</taxon>
        <taxon>Solanales</taxon>
        <taxon>Convolvulaceae</taxon>
        <taxon>Cuscuteae</taxon>
        <taxon>Cuscuta</taxon>
        <taxon>Cuscuta subgen. Cuscuta</taxon>
    </lineage>
</organism>
<keyword evidence="2" id="KW-1185">Reference proteome</keyword>
<name>A0AAV0C2Q9_9ASTE</name>
<accession>A0AAV0C2Q9</accession>
<evidence type="ECO:0000313" key="2">
    <source>
        <dbReference type="Proteomes" id="UP001152523"/>
    </source>
</evidence>
<proteinExistence type="predicted"/>
<gene>
    <name evidence="1" type="ORF">CEPIT_LOCUS1574</name>
</gene>
<dbReference type="AlphaFoldDB" id="A0AAV0C2Q9"/>
<feature type="non-terminal residue" evidence="1">
    <location>
        <position position="111"/>
    </location>
</feature>
<evidence type="ECO:0000313" key="1">
    <source>
        <dbReference type="EMBL" id="CAH9060574.1"/>
    </source>
</evidence>
<dbReference type="Proteomes" id="UP001152523">
    <property type="component" value="Unassembled WGS sequence"/>
</dbReference>
<reference evidence="1" key="1">
    <citation type="submission" date="2022-07" db="EMBL/GenBank/DDBJ databases">
        <authorList>
            <person name="Macas J."/>
            <person name="Novak P."/>
            <person name="Neumann P."/>
        </authorList>
    </citation>
    <scope>NUCLEOTIDE SEQUENCE</scope>
</reference>
<sequence length="111" mass="12201">MEFGPHSEERTNAFLALSPETRLYSNLKKEFRDASVVSTDSTDNGEDDTTSVTDDVFTLPAVTECASSMRNAPNLTLKSAAGVRKVLDPTKLLHLKSKKRRLMPPLPPVTP</sequence>